<evidence type="ECO:0000256" key="2">
    <source>
        <dbReference type="ARBA" id="ARBA00005892"/>
    </source>
</evidence>
<evidence type="ECO:0000256" key="4">
    <source>
        <dbReference type="ARBA" id="ARBA00023242"/>
    </source>
</evidence>
<dbReference type="PANTHER" id="PTHR31344:SF0">
    <property type="entry name" value="NUCLEAR PORE COMPLEX PROTEIN NUP205"/>
    <property type="match status" value="1"/>
</dbReference>
<reference evidence="5 6" key="1">
    <citation type="journal article" date="2021" name="Sci. Rep.">
        <title>Genome sequencing of the multicellular alga Astrephomene provides insights into convergent evolution of germ-soma differentiation.</title>
        <authorList>
            <person name="Yamashita S."/>
            <person name="Yamamoto K."/>
            <person name="Matsuzaki R."/>
            <person name="Suzuki S."/>
            <person name="Yamaguchi H."/>
            <person name="Hirooka S."/>
            <person name="Minakuchi Y."/>
            <person name="Miyagishima S."/>
            <person name="Kawachi M."/>
            <person name="Toyoda A."/>
            <person name="Nozaki H."/>
        </authorList>
    </citation>
    <scope>NUCLEOTIDE SEQUENCE [LARGE SCALE GENOMIC DNA]</scope>
    <source>
        <strain evidence="5 6">NIES-4017</strain>
    </source>
</reference>
<keyword evidence="4" id="KW-0539">Nucleus</keyword>
<protein>
    <submittedName>
        <fullName evidence="5">Uncharacterized protein</fullName>
    </submittedName>
</protein>
<comment type="subcellular location">
    <subcellularLocation>
        <location evidence="1">Nucleus</location>
    </subcellularLocation>
</comment>
<dbReference type="AlphaFoldDB" id="A0AAD3E418"/>
<accession>A0AAD3E418</accession>
<evidence type="ECO:0000256" key="1">
    <source>
        <dbReference type="ARBA" id="ARBA00004123"/>
    </source>
</evidence>
<comment type="caution">
    <text evidence="5">The sequence shown here is derived from an EMBL/GenBank/DDBJ whole genome shotgun (WGS) entry which is preliminary data.</text>
</comment>
<feature type="non-terminal residue" evidence="5">
    <location>
        <position position="1"/>
    </location>
</feature>
<evidence type="ECO:0000313" key="6">
    <source>
        <dbReference type="Proteomes" id="UP001054857"/>
    </source>
</evidence>
<evidence type="ECO:0000256" key="3">
    <source>
        <dbReference type="ARBA" id="ARBA00022448"/>
    </source>
</evidence>
<feature type="non-terminal residue" evidence="5">
    <location>
        <position position="453"/>
    </location>
</feature>
<dbReference type="InterPro" id="IPR021827">
    <property type="entry name" value="Nup186/Nup192/Nup205"/>
</dbReference>
<dbReference type="EMBL" id="BMAR01000058">
    <property type="protein sequence ID" value="GFR52152.1"/>
    <property type="molecule type" value="Genomic_DNA"/>
</dbReference>
<dbReference type="Proteomes" id="UP001054857">
    <property type="component" value="Unassembled WGS sequence"/>
</dbReference>
<dbReference type="Pfam" id="PF11894">
    <property type="entry name" value="Nup192"/>
    <property type="match status" value="1"/>
</dbReference>
<gene>
    <name evidence="5" type="ORF">Agub_g14667</name>
</gene>
<organism evidence="5 6">
    <name type="scientific">Astrephomene gubernaculifera</name>
    <dbReference type="NCBI Taxonomy" id="47775"/>
    <lineage>
        <taxon>Eukaryota</taxon>
        <taxon>Viridiplantae</taxon>
        <taxon>Chlorophyta</taxon>
        <taxon>core chlorophytes</taxon>
        <taxon>Chlorophyceae</taxon>
        <taxon>CS clade</taxon>
        <taxon>Chlamydomonadales</taxon>
        <taxon>Astrephomenaceae</taxon>
        <taxon>Astrephomene</taxon>
    </lineage>
</organism>
<dbReference type="GO" id="GO:0005643">
    <property type="term" value="C:nuclear pore"/>
    <property type="evidence" value="ECO:0007669"/>
    <property type="project" value="InterPro"/>
</dbReference>
<proteinExistence type="inferred from homology"/>
<keyword evidence="6" id="KW-1185">Reference proteome</keyword>
<sequence>GSGDLFLVEECQLVLLACCSVLVPHEGRNFQQGALQELAQGTRSKVEAVGAAGYSSVLRLSWGLLAVSSQAALQDGVGWVREALKAGALTFLRQVFQHPHFKLDEQAHRHSVAATVHHVVATLLRTDAERTANSFFSQLLLRSESAIRPTGHAGHAVLSYVPFPPESPEARQDHLGSVLGLLADCFDAFPELYLSNLADQEAGQRPVKELLDRAINHPIMRSSPEVRVPFLQLMASLAGSERGAHLVLRQMEAMAQVPALEVLTLRKLFHTVLNYCLRFFATISEMQRQQQLQMQGGMGGALQGGSLSQYEALMNPHEADILVAFLKLLKRILQHGRPGEVSSFWSASSADLAPSLNGFPLHEPLFQLMCYPVQNNVKAALDEVLGALAAALPEGAPRLLERLLQCTVVRPQGAVLPTVPRLDIVQQLNEVEARREEYPETLALIRLLNALLG</sequence>
<dbReference type="PANTHER" id="PTHR31344">
    <property type="entry name" value="NUCLEAR PORE COMPLEX PROTEIN NUP205"/>
    <property type="match status" value="1"/>
</dbReference>
<name>A0AAD3E418_9CHLO</name>
<evidence type="ECO:0000313" key="5">
    <source>
        <dbReference type="EMBL" id="GFR52152.1"/>
    </source>
</evidence>
<comment type="similarity">
    <text evidence="2">Belongs to the NUP186/NUP192/NUP205 family.</text>
</comment>
<keyword evidence="3" id="KW-0813">Transport</keyword>